<comment type="caution">
    <text evidence="5">The sequence shown here is derived from an EMBL/GenBank/DDBJ whole genome shotgun (WGS) entry which is preliminary data.</text>
</comment>
<dbReference type="Proteomes" id="UP001548587">
    <property type="component" value="Unassembled WGS sequence"/>
</dbReference>
<evidence type="ECO:0000259" key="4">
    <source>
        <dbReference type="Pfam" id="PF13296"/>
    </source>
</evidence>
<dbReference type="NCBIfam" id="TIGR03361">
    <property type="entry name" value="VI_Rhs_Vgr"/>
    <property type="match status" value="1"/>
</dbReference>
<dbReference type="SUPFAM" id="SSF69279">
    <property type="entry name" value="Phage tail proteins"/>
    <property type="match status" value="2"/>
</dbReference>
<feature type="coiled-coil region" evidence="1">
    <location>
        <begin position="571"/>
        <end position="612"/>
    </location>
</feature>
<organism evidence="5 6">
    <name type="scientific">Burkholderia sola</name>
    <dbReference type="NCBI Taxonomy" id="2843302"/>
    <lineage>
        <taxon>Bacteria</taxon>
        <taxon>Pseudomonadati</taxon>
        <taxon>Pseudomonadota</taxon>
        <taxon>Betaproteobacteria</taxon>
        <taxon>Burkholderiales</taxon>
        <taxon>Burkholderiaceae</taxon>
        <taxon>Burkholderia</taxon>
        <taxon>Burkholderia cepacia complex</taxon>
    </lineage>
</organism>
<dbReference type="Gene3D" id="3.55.50.10">
    <property type="entry name" value="Baseplate protein-like domains"/>
    <property type="match status" value="1"/>
</dbReference>
<dbReference type="InterPro" id="IPR006533">
    <property type="entry name" value="T6SS_Vgr_RhsGE"/>
</dbReference>
<dbReference type="Pfam" id="PF10106">
    <property type="entry name" value="DUF2345"/>
    <property type="match status" value="1"/>
</dbReference>
<dbReference type="Pfam" id="PF05954">
    <property type="entry name" value="Phage_GPD"/>
    <property type="match status" value="1"/>
</dbReference>
<dbReference type="InterPro" id="IPR017847">
    <property type="entry name" value="T6SS_RhsGE_Vgr_subset"/>
</dbReference>
<dbReference type="NCBIfam" id="TIGR01646">
    <property type="entry name" value="vgr_GE"/>
    <property type="match status" value="1"/>
</dbReference>
<dbReference type="Gene3D" id="4.10.220.110">
    <property type="match status" value="1"/>
</dbReference>
<reference evidence="5 6" key="1">
    <citation type="submission" date="2024-06" db="EMBL/GenBank/DDBJ databases">
        <title>Burkholderia sola in Mexico.</title>
        <authorList>
            <person name="Estrada P."/>
        </authorList>
    </citation>
    <scope>NUCLEOTIDE SEQUENCE [LARGE SCALE GENOMIC DNA]</scope>
    <source>
        <strain evidence="5 6">CpTa8-5</strain>
    </source>
</reference>
<evidence type="ECO:0000256" key="1">
    <source>
        <dbReference type="SAM" id="Coils"/>
    </source>
</evidence>
<proteinExistence type="predicted"/>
<dbReference type="InterPro" id="IPR028244">
    <property type="entry name" value="T6SS_Rhs_Vgr_dom"/>
</dbReference>
<dbReference type="Pfam" id="PF13296">
    <property type="entry name" value="T6SS_Vgr"/>
    <property type="match status" value="1"/>
</dbReference>
<dbReference type="Gene3D" id="2.40.50.230">
    <property type="entry name" value="Gp5 N-terminal domain"/>
    <property type="match status" value="1"/>
</dbReference>
<dbReference type="RefSeq" id="WP_209924594.1">
    <property type="nucleotide sequence ID" value="NZ_JBEWCH010000002.1"/>
</dbReference>
<feature type="domain" description="Putative type VI secretion system Rhs element associated Vgr" evidence="4">
    <location>
        <begin position="483"/>
        <end position="584"/>
    </location>
</feature>
<feature type="region of interest" description="Disordered" evidence="2">
    <location>
        <begin position="795"/>
        <end position="816"/>
    </location>
</feature>
<evidence type="ECO:0000313" key="5">
    <source>
        <dbReference type="EMBL" id="MET1473474.1"/>
    </source>
</evidence>
<protein>
    <submittedName>
        <fullName evidence="5">Type VI secretion system tip protein VgrG</fullName>
    </submittedName>
</protein>
<accession>A0ABV2C424</accession>
<keyword evidence="6" id="KW-1185">Reference proteome</keyword>
<feature type="region of interest" description="Disordered" evidence="2">
    <location>
        <begin position="828"/>
        <end position="848"/>
    </location>
</feature>
<dbReference type="InterPro" id="IPR018769">
    <property type="entry name" value="VgrG2_DUF2345"/>
</dbReference>
<evidence type="ECO:0000259" key="3">
    <source>
        <dbReference type="Pfam" id="PF10106"/>
    </source>
</evidence>
<dbReference type="EMBL" id="JBEWCH010000002">
    <property type="protein sequence ID" value="MET1473474.1"/>
    <property type="molecule type" value="Genomic_DNA"/>
</dbReference>
<dbReference type="Gene3D" id="2.30.110.50">
    <property type="match status" value="1"/>
</dbReference>
<feature type="region of interest" description="Disordered" evidence="2">
    <location>
        <begin position="910"/>
        <end position="937"/>
    </location>
</feature>
<evidence type="ECO:0000313" key="6">
    <source>
        <dbReference type="Proteomes" id="UP001548587"/>
    </source>
</evidence>
<dbReference type="SUPFAM" id="SSF69255">
    <property type="entry name" value="gp5 N-terminal domain-like"/>
    <property type="match status" value="1"/>
</dbReference>
<keyword evidence="1" id="KW-0175">Coiled coil</keyword>
<name>A0ABV2C424_9BURK</name>
<gene>
    <name evidence="5" type="primary">vgrG</name>
    <name evidence="5" type="ORF">ABXL37_04370</name>
</gene>
<dbReference type="InterPro" id="IPR037026">
    <property type="entry name" value="Vgr_OB-fold_dom_sf"/>
</dbReference>
<evidence type="ECO:0000256" key="2">
    <source>
        <dbReference type="SAM" id="MobiDB-lite"/>
    </source>
</evidence>
<feature type="domain" description="DUF2345" evidence="3">
    <location>
        <begin position="604"/>
        <end position="741"/>
    </location>
</feature>
<sequence length="937" mass="101068">MARERDTQRSVAQWITGRQSYFLEVPSAPVAPDLSIMSFVLDERLGEPYRIEVTLTSPVSLARADYLNRPAIFTIEPPGTNVATDAIRRFAGCITAFGQIRKTRDFVSYRIVVEPFVARLRLVEATRIYQQQSVPEIVESILRRHEFRAHQFSFKLRRAYPRLAFRMQYRMSDWDYIRLLMEQTGLFCFFRAGQHGDELHFGDDVDAYSYRPQVVIPYREASGLESGHEAVLSLESLSETIPRSIKVADYNPEKADDRFNAEATIAREDPTTWGASYVYGTHHADGDEARREAQLRREAALAWQVTYSGKSSVVDFAPGLVAKLDEQPADAPHGIVIVSVRHAGGRDASYINTFDAIPCGRPFRLKLDERRWPAIAGTLSARVTTPGASPYAHLTSDGYYTVRFDFDFDTWPAGGECVPLRLAKPFAGSHQTGFHFPLLADTEVAVAFAGGNPNRPYIAHAHHYSQAVDLVTSRDGFNTRNVIRTRANNKLRFEDRKGRESIKLSTDYGGKTQVNLGHFVDSRQQTRGEGFEVRTDERGVLRAGKGLFLSADAQSSAGGHAFHMAVARRQLDAARSRMRSLGDAVEKARATMAACEAQQALLEAQVRDLEAAVLLASAPHGVAVTSGEHMQLAADGHLFTTTGGNADAAIGGNYTVAAGNAVSLYANAHGMKLYAGAGKVDVQAQADALELTALKGVTIASTSDAVTLNAQKALVLMCGGAYIKLEGGTVEIGSAGEIRLRGPVSAGPSATRRQALPLMPAQEQTGMQLWHAYPNGEPVRNAKYRVTFPDGSWREGRLDADGRGTVADMPRGGGSVQYFEEDHDLQDTTRKWGDPQGTPPFSPASGDAGHTVPSLVGASMTAAIPIAESAGQALGAAALVREAASGGAANVANGDAAALARASLDAVGKPVANSTSNHAAASMPGAAPGLVKTTVSR</sequence>